<dbReference type="SUPFAM" id="SSF63748">
    <property type="entry name" value="Tudor/PWWP/MBT"/>
    <property type="match status" value="1"/>
</dbReference>
<keyword evidence="4" id="KW-1185">Reference proteome</keyword>
<proteinExistence type="predicted"/>
<protein>
    <submittedName>
        <fullName evidence="5">Tudor domain-containing protein</fullName>
    </submittedName>
</protein>
<sequence>MEELRLQIANNRLQLQQVEASLELDKDNEELKKLQEDLKEVIRLTQELLGEDTTTNESTWKVGDTCMARCTRDKLFYKASILEILANGSCVVNFLDYDTTDICQIAHLKPLDSNLAPVQLTKKETKNRKIEKKKLKKQKLVERHAEIEKAIETEKNEWLNFSKKYNNKHKTKRSIFASPENVDGKVGVGTCGISGRPMTKPSYHRLMRK</sequence>
<feature type="coiled-coil region" evidence="1">
    <location>
        <begin position="1"/>
        <end position="51"/>
    </location>
</feature>
<name>A0A0R3T7M2_RODNA</name>
<dbReference type="EMBL" id="UZAE01001677">
    <property type="protein sequence ID" value="VDN98918.1"/>
    <property type="molecule type" value="Genomic_DNA"/>
</dbReference>
<feature type="coiled-coil region" evidence="1">
    <location>
        <begin position="123"/>
        <end position="157"/>
    </location>
</feature>
<reference evidence="3 4" key="2">
    <citation type="submission" date="2018-11" db="EMBL/GenBank/DDBJ databases">
        <authorList>
            <consortium name="Pathogen Informatics"/>
        </authorList>
    </citation>
    <scope>NUCLEOTIDE SEQUENCE [LARGE SCALE GENOMIC DNA]</scope>
</reference>
<dbReference type="OrthoDB" id="79171at2759"/>
<keyword evidence="1" id="KW-0175">Coiled coil</keyword>
<evidence type="ECO:0000313" key="3">
    <source>
        <dbReference type="EMBL" id="VDN98918.1"/>
    </source>
</evidence>
<accession>A0A0R3T7M2</accession>
<evidence type="ECO:0000259" key="2">
    <source>
        <dbReference type="PROSITE" id="PS50304"/>
    </source>
</evidence>
<gene>
    <name evidence="3" type="ORF">HNAJ_LOCUS3059</name>
</gene>
<reference evidence="5" key="1">
    <citation type="submission" date="2017-02" db="UniProtKB">
        <authorList>
            <consortium name="WormBaseParasite"/>
        </authorList>
    </citation>
    <scope>IDENTIFICATION</scope>
</reference>
<dbReference type="Proteomes" id="UP000278807">
    <property type="component" value="Unassembled WGS sequence"/>
</dbReference>
<dbReference type="InterPro" id="IPR002999">
    <property type="entry name" value="Tudor"/>
</dbReference>
<dbReference type="Gene3D" id="2.30.30.140">
    <property type="match status" value="1"/>
</dbReference>
<dbReference type="AlphaFoldDB" id="A0A0R3T7M2"/>
<organism evidence="5">
    <name type="scientific">Rodentolepis nana</name>
    <name type="common">Dwarf tapeworm</name>
    <name type="synonym">Hymenolepis nana</name>
    <dbReference type="NCBI Taxonomy" id="102285"/>
    <lineage>
        <taxon>Eukaryota</taxon>
        <taxon>Metazoa</taxon>
        <taxon>Spiralia</taxon>
        <taxon>Lophotrochozoa</taxon>
        <taxon>Platyhelminthes</taxon>
        <taxon>Cestoda</taxon>
        <taxon>Eucestoda</taxon>
        <taxon>Cyclophyllidea</taxon>
        <taxon>Hymenolepididae</taxon>
        <taxon>Rodentolepis</taxon>
    </lineage>
</organism>
<dbReference type="SMART" id="SM00333">
    <property type="entry name" value="TUDOR"/>
    <property type="match status" value="1"/>
</dbReference>
<dbReference type="WBParaSite" id="HNAJ_0000306001-mRNA-1">
    <property type="protein sequence ID" value="HNAJ_0000306001-mRNA-1"/>
    <property type="gene ID" value="HNAJ_0000306001"/>
</dbReference>
<dbReference type="STRING" id="102285.A0A0R3T7M2"/>
<evidence type="ECO:0000256" key="1">
    <source>
        <dbReference type="SAM" id="Coils"/>
    </source>
</evidence>
<dbReference type="PROSITE" id="PS50304">
    <property type="entry name" value="TUDOR"/>
    <property type="match status" value="1"/>
</dbReference>
<feature type="domain" description="Tudor" evidence="2">
    <location>
        <begin position="59"/>
        <end position="118"/>
    </location>
</feature>
<evidence type="ECO:0000313" key="4">
    <source>
        <dbReference type="Proteomes" id="UP000278807"/>
    </source>
</evidence>
<evidence type="ECO:0000313" key="5">
    <source>
        <dbReference type="WBParaSite" id="HNAJ_0000306001-mRNA-1"/>
    </source>
</evidence>
<dbReference type="Pfam" id="PF00567">
    <property type="entry name" value="TUDOR"/>
    <property type="match status" value="1"/>
</dbReference>